<evidence type="ECO:0000313" key="2">
    <source>
        <dbReference type="EMBL" id="QTX15063.1"/>
    </source>
</evidence>
<feature type="transmembrane region" description="Helical" evidence="1">
    <location>
        <begin position="35"/>
        <end position="57"/>
    </location>
</feature>
<keyword evidence="2" id="KW-0614">Plasmid</keyword>
<protein>
    <submittedName>
        <fullName evidence="2">Uncharacterized protein</fullName>
    </submittedName>
</protein>
<organism evidence="2">
    <name type="scientific">Klebsiella pneumoniae</name>
    <dbReference type="NCBI Taxonomy" id="573"/>
    <lineage>
        <taxon>Bacteria</taxon>
        <taxon>Pseudomonadati</taxon>
        <taxon>Pseudomonadota</taxon>
        <taxon>Gammaproteobacteria</taxon>
        <taxon>Enterobacterales</taxon>
        <taxon>Enterobacteriaceae</taxon>
        <taxon>Klebsiella/Raoultella group</taxon>
        <taxon>Klebsiella</taxon>
        <taxon>Klebsiella pneumoniae complex</taxon>
    </lineage>
</organism>
<accession>A0A8B0SRX9</accession>
<evidence type="ECO:0000256" key="1">
    <source>
        <dbReference type="SAM" id="Phobius"/>
    </source>
</evidence>
<feature type="transmembrane region" description="Helical" evidence="1">
    <location>
        <begin position="69"/>
        <end position="90"/>
    </location>
</feature>
<reference evidence="2" key="1">
    <citation type="submission" date="2020-01" db="EMBL/GenBank/DDBJ databases">
        <authorList>
            <person name="Qin S."/>
        </authorList>
    </citation>
    <scope>NUCLEOTIDE SEQUENCE</scope>
    <source>
        <strain evidence="2">CVir17-16-YZ6g</strain>
        <plasmid evidence="2">p17-15-vir-like</plasmid>
    </source>
</reference>
<sequence>MEKILQSFEYEKAVGNPRYLHLAVLAQEASFKKEYYIISTFVDITLFIQKNLYFIVVFNFPIMLLKKSYLSSINIVCMIYYFFHFSFHWYKANGLKPQPKSKNR</sequence>
<geneLocation type="plasmid" evidence="2">
    <name>p17-15-vir-like</name>
</geneLocation>
<keyword evidence="1" id="KW-0472">Membrane</keyword>
<name>A0A8B0SRX9_KLEPN</name>
<proteinExistence type="predicted"/>
<dbReference type="AlphaFoldDB" id="A0A8B0SRX9"/>
<keyword evidence="1" id="KW-0812">Transmembrane</keyword>
<keyword evidence="1" id="KW-1133">Transmembrane helix</keyword>
<dbReference type="EMBL" id="MN956836">
    <property type="protein sequence ID" value="QTX15063.1"/>
    <property type="molecule type" value="Genomic_DNA"/>
</dbReference>